<dbReference type="GO" id="GO:0016491">
    <property type="term" value="F:oxidoreductase activity"/>
    <property type="evidence" value="ECO:0007669"/>
    <property type="project" value="UniProtKB-KW"/>
</dbReference>
<evidence type="ECO:0000256" key="7">
    <source>
        <dbReference type="ARBA" id="ARBA00022723"/>
    </source>
</evidence>
<dbReference type="SUPFAM" id="SSF47741">
    <property type="entry name" value="CO dehydrogenase ISP C-domain like"/>
    <property type="match status" value="1"/>
</dbReference>
<dbReference type="InterPro" id="IPR037165">
    <property type="entry name" value="AldOxase/xan_DH_Mopterin-bd_sf"/>
</dbReference>
<keyword evidence="10" id="KW-0408">Iron</keyword>
<name>A0A2T7PJI4_POMCA</name>
<dbReference type="Gene3D" id="3.90.1170.50">
    <property type="entry name" value="Aldehyde oxidase/xanthine dehydrogenase, a/b hammerhead"/>
    <property type="match status" value="1"/>
</dbReference>
<comment type="cofactor">
    <cofactor evidence="12">
        <name>[2Fe-2S] cluster</name>
        <dbReference type="ChEBI" id="CHEBI:190135"/>
    </cofactor>
</comment>
<dbReference type="Pfam" id="PF00941">
    <property type="entry name" value="FAD_binding_5"/>
    <property type="match status" value="1"/>
</dbReference>
<dbReference type="InterPro" id="IPR016167">
    <property type="entry name" value="FAD-bd_PCMH_sub1"/>
</dbReference>
<dbReference type="Pfam" id="PF01799">
    <property type="entry name" value="Fer2_2"/>
    <property type="match status" value="1"/>
</dbReference>
<comment type="cofactor">
    <cofactor evidence="2">
        <name>FAD</name>
        <dbReference type="ChEBI" id="CHEBI:57692"/>
    </cofactor>
</comment>
<dbReference type="Proteomes" id="UP000245119">
    <property type="component" value="Linkage Group LG3"/>
</dbReference>
<evidence type="ECO:0000313" key="16">
    <source>
        <dbReference type="Proteomes" id="UP000245119"/>
    </source>
</evidence>
<keyword evidence="7" id="KW-0479">Metal-binding</keyword>
<dbReference type="PANTHER" id="PTHR45444:SF3">
    <property type="entry name" value="XANTHINE DEHYDROGENASE"/>
    <property type="match status" value="1"/>
</dbReference>
<proteinExistence type="inferred from homology"/>
<comment type="cofactor">
    <cofactor evidence="1">
        <name>Mo-molybdopterin</name>
        <dbReference type="ChEBI" id="CHEBI:71302"/>
    </cofactor>
</comment>
<reference evidence="15 16" key="1">
    <citation type="submission" date="2018-04" db="EMBL/GenBank/DDBJ databases">
        <title>The genome of golden apple snail Pomacea canaliculata provides insight into stress tolerance and invasive adaptation.</title>
        <authorList>
            <person name="Liu C."/>
            <person name="Liu B."/>
            <person name="Ren Y."/>
            <person name="Zhang Y."/>
            <person name="Wang H."/>
            <person name="Li S."/>
            <person name="Jiang F."/>
            <person name="Yin L."/>
            <person name="Zhang G."/>
            <person name="Qian W."/>
            <person name="Fan W."/>
        </authorList>
    </citation>
    <scope>NUCLEOTIDE SEQUENCE [LARGE SCALE GENOMIC DNA]</scope>
    <source>
        <strain evidence="15">SZHN2017</strain>
        <tissue evidence="15">Muscle</tissue>
    </source>
</reference>
<dbReference type="SUPFAM" id="SSF54292">
    <property type="entry name" value="2Fe-2S ferredoxin-like"/>
    <property type="match status" value="1"/>
</dbReference>
<dbReference type="InterPro" id="IPR046867">
    <property type="entry name" value="AldOxase/xan_DH_MoCoBD2"/>
</dbReference>
<dbReference type="SUPFAM" id="SSF55447">
    <property type="entry name" value="CO dehydrogenase flavoprotein C-terminal domain-like"/>
    <property type="match status" value="1"/>
</dbReference>
<feature type="domain" description="FAD-binding PCMH-type" evidence="14">
    <location>
        <begin position="332"/>
        <end position="514"/>
    </location>
</feature>
<evidence type="ECO:0000256" key="5">
    <source>
        <dbReference type="ARBA" id="ARBA00022630"/>
    </source>
</evidence>
<dbReference type="Gene3D" id="3.30.390.50">
    <property type="entry name" value="CO dehydrogenase flavoprotein, C-terminal domain"/>
    <property type="match status" value="1"/>
</dbReference>
<feature type="region of interest" description="Disordered" evidence="13">
    <location>
        <begin position="304"/>
        <end position="329"/>
    </location>
</feature>
<sequence length="1306" mass="143649">MCLTATGEPTVPLSSVAVFAIKHAVEAARAEIGQDTYFTLNSPALVQHVQTACQPDSCPGVFTQTWIFVNFSDIEMATLSSSQDIPPGLAGREEYGRTCISCGFSMKLRLQQGASEGVTFTVNGTQLTVRDEFNPATSLNEYLRRTGVSRGTKQLCIEGGCGVCLVAVKLYEPVSATSQVYAVNSCLVQLYMCDGWEITTIEGLGNVRTGLHAIQKRLTKYNGAQCGFCTPSQVMNMYGLLQRNPTPTMQQVEDAYDVSICRCTGYRPILDAMKSFASDAPPNLQGGMIDIEDLNPKMCKKTGTKCEGKCDNKKDKKRCSSDRQEDSSSIPNVGARAVWFKPTTLQELYTLLHQHRTDNYRLVFGNSGFGVYKEIGPWMYDILIDIRGIQELYKIEFTPSLVWGANLTLTNIHDLCDKARSNASLPYAAVFAEHIKKVANNGVRNLASWAGNLMLKHKHPEFLSDIYTMLDVVGTRLLIGDETGNRSQCTLKEFLSLDMQGKVIEAALLPTYTDTNYYIRLYRVSQRLQADHGHVIAGFNMKIDKTNNCTVLQRPTIVFQGISGTLNRAENTEAFLEGKQLGDPQDVFFFFFADSLSMLNMELTPASSPLLASADYRRSTAMSFFYKYVLDVCGDKVAQRYRSGGASLVRPVSSARHSYDTRQEEWPLNQPITSIDADYLVSGVARFLDDLPLESDELHATLVISTEGNAEIASLDAQVALSLPGVLKFIQASDFPAGGKNSFSLFGPTPEEILSSGRVEYAGQPIGIIVADDPQMASTAASMVRVTYKNVQPPLLDLRTAINQKSFFPHQTDPVIRGDPDSAIRQSPRRLTGSVEVGDQYHFHLESQSSRCAPNDTGGIDMRATTQWVDGTVKVVAEALNIPVSSVNLEVERLGGAFGGKAFRNSIVSGACALAAYIMQKPVRLVLDLHTNMKALGKRHPVIADYEVGFTEEGYLNGIKITYYSDCGHADVDWTLVFLSMFIDSSESFILVLYTDLFCTSFTCTSFDAVPSQFVFDTVLEHVAKALNKDPTDIRKLNLYQRGQANRWKKRGISLVPTRYGMGWSGGHYSVFVAIYNSDGSVAIEHGGIDMGQGINTKNSSTANANSVYTAGSMGSELCSMGVIQCCQRLKANMAPVRMRMPTAPWKDIVSECYRSGIDLSAHAFTNPFSEYQTRYSVYAAALAEAEVDILTGQSQINRVDILYDCGESLSPEIDIGQVEGGFMMGVGCHLLEESKYDPKTGVLLTDGTWEYKPPLPKDLPIDFRVAFLRNAPNPIGVLRSKDSPALVEHVQKACQVTPDQFTFGN</sequence>
<dbReference type="OrthoDB" id="8300278at2759"/>
<dbReference type="Pfam" id="PF20256">
    <property type="entry name" value="MoCoBD_2"/>
    <property type="match status" value="1"/>
</dbReference>
<keyword evidence="4" id="KW-0500">Molybdenum</keyword>
<dbReference type="InterPro" id="IPR006058">
    <property type="entry name" value="2Fe2S_fd_BS"/>
</dbReference>
<evidence type="ECO:0000256" key="9">
    <source>
        <dbReference type="ARBA" id="ARBA00023002"/>
    </source>
</evidence>
<dbReference type="SMART" id="SM01008">
    <property type="entry name" value="Ald_Xan_dh_C"/>
    <property type="match status" value="1"/>
</dbReference>
<evidence type="ECO:0000256" key="8">
    <source>
        <dbReference type="ARBA" id="ARBA00022827"/>
    </source>
</evidence>
<dbReference type="STRING" id="400727.A0A2T7PJI4"/>
<dbReference type="Gene3D" id="3.30.43.10">
    <property type="entry name" value="Uridine Diphospho-n-acetylenolpyruvylglucosamine Reductase, domain 2"/>
    <property type="match status" value="1"/>
</dbReference>
<dbReference type="Gene3D" id="3.30.365.10">
    <property type="entry name" value="Aldehyde oxidase/xanthine dehydrogenase, molybdopterin binding domain"/>
    <property type="match status" value="6"/>
</dbReference>
<dbReference type="Gene3D" id="3.10.20.30">
    <property type="match status" value="1"/>
</dbReference>
<keyword evidence="6" id="KW-0001">2Fe-2S</keyword>
<dbReference type="InterPro" id="IPR036318">
    <property type="entry name" value="FAD-bd_PCMH-like_sf"/>
</dbReference>
<dbReference type="InterPro" id="IPR036856">
    <property type="entry name" value="Ald_Oxase/Xan_DH_a/b_sf"/>
</dbReference>
<dbReference type="Gene3D" id="3.30.465.10">
    <property type="match status" value="1"/>
</dbReference>
<dbReference type="InterPro" id="IPR036010">
    <property type="entry name" value="2Fe-2S_ferredoxin-like_sf"/>
</dbReference>
<dbReference type="SUPFAM" id="SSF56176">
    <property type="entry name" value="FAD-binding/transporter-associated domain-like"/>
    <property type="match status" value="1"/>
</dbReference>
<dbReference type="GO" id="GO:0071949">
    <property type="term" value="F:FAD binding"/>
    <property type="evidence" value="ECO:0007669"/>
    <property type="project" value="InterPro"/>
</dbReference>
<accession>A0A2T7PJI4</accession>
<dbReference type="SUPFAM" id="SSF56003">
    <property type="entry name" value="Molybdenum cofactor-binding domain"/>
    <property type="match status" value="1"/>
</dbReference>
<dbReference type="GO" id="GO:0051537">
    <property type="term" value="F:2 iron, 2 sulfur cluster binding"/>
    <property type="evidence" value="ECO:0007669"/>
    <property type="project" value="UniProtKB-KW"/>
</dbReference>
<organism evidence="15 16">
    <name type="scientific">Pomacea canaliculata</name>
    <name type="common">Golden apple snail</name>
    <dbReference type="NCBI Taxonomy" id="400727"/>
    <lineage>
        <taxon>Eukaryota</taxon>
        <taxon>Metazoa</taxon>
        <taxon>Spiralia</taxon>
        <taxon>Lophotrochozoa</taxon>
        <taxon>Mollusca</taxon>
        <taxon>Gastropoda</taxon>
        <taxon>Caenogastropoda</taxon>
        <taxon>Architaenioglossa</taxon>
        <taxon>Ampullarioidea</taxon>
        <taxon>Ampullariidae</taxon>
        <taxon>Pomacea</taxon>
    </lineage>
</organism>
<dbReference type="InterPro" id="IPR005107">
    <property type="entry name" value="CO_DH_flav_C"/>
</dbReference>
<dbReference type="Pfam" id="PF02738">
    <property type="entry name" value="MoCoBD_1"/>
    <property type="match status" value="1"/>
</dbReference>
<dbReference type="Pfam" id="PF01315">
    <property type="entry name" value="Ald_Xan_dh_C"/>
    <property type="match status" value="1"/>
</dbReference>
<dbReference type="InterPro" id="IPR036683">
    <property type="entry name" value="CO_DH_flav_C_dom_sf"/>
</dbReference>
<dbReference type="Pfam" id="PF03450">
    <property type="entry name" value="CO_deh_flav_C"/>
    <property type="match status" value="1"/>
</dbReference>
<keyword evidence="11" id="KW-0411">Iron-sulfur</keyword>
<comment type="caution">
    <text evidence="15">The sequence shown here is derived from an EMBL/GenBank/DDBJ whole genome shotgun (WGS) entry which is preliminary data.</text>
</comment>
<dbReference type="FunFam" id="3.30.365.10:FF:000001">
    <property type="entry name" value="Xanthine dehydrogenase oxidase"/>
    <property type="match status" value="1"/>
</dbReference>
<keyword evidence="8" id="KW-0274">FAD</keyword>
<dbReference type="InterPro" id="IPR016169">
    <property type="entry name" value="FAD-bd_PCMH_sub2"/>
</dbReference>
<evidence type="ECO:0000256" key="3">
    <source>
        <dbReference type="ARBA" id="ARBA00006849"/>
    </source>
</evidence>
<gene>
    <name evidence="15" type="ORF">C0Q70_04858</name>
</gene>
<dbReference type="Gene3D" id="1.10.150.120">
    <property type="entry name" value="[2Fe-2S]-binding domain"/>
    <property type="match status" value="1"/>
</dbReference>
<dbReference type="InterPro" id="IPR012675">
    <property type="entry name" value="Beta-grasp_dom_sf"/>
</dbReference>
<dbReference type="PANTHER" id="PTHR45444">
    <property type="entry name" value="XANTHINE DEHYDROGENASE"/>
    <property type="match status" value="1"/>
</dbReference>
<dbReference type="InterPro" id="IPR008274">
    <property type="entry name" value="AldOxase/xan_DH_MoCoBD1"/>
</dbReference>
<dbReference type="CDD" id="cd00207">
    <property type="entry name" value="fer2"/>
    <property type="match status" value="1"/>
</dbReference>
<dbReference type="SUPFAM" id="SSF54665">
    <property type="entry name" value="CO dehydrogenase molybdoprotein N-domain-like"/>
    <property type="match status" value="1"/>
</dbReference>
<protein>
    <recommendedName>
        <fullName evidence="14">FAD-binding PCMH-type domain-containing protein</fullName>
    </recommendedName>
</protein>
<dbReference type="InterPro" id="IPR002346">
    <property type="entry name" value="Mopterin_DH_FAD-bd"/>
</dbReference>
<keyword evidence="16" id="KW-1185">Reference proteome</keyword>
<keyword evidence="9" id="KW-0560">Oxidoreductase</keyword>
<keyword evidence="5" id="KW-0285">Flavoprotein</keyword>
<dbReference type="InterPro" id="IPR000674">
    <property type="entry name" value="Ald_Oxase/Xan_DH_a/b"/>
</dbReference>
<dbReference type="InterPro" id="IPR001041">
    <property type="entry name" value="2Fe-2S_ferredoxin-type"/>
</dbReference>
<evidence type="ECO:0000256" key="6">
    <source>
        <dbReference type="ARBA" id="ARBA00022714"/>
    </source>
</evidence>
<comment type="similarity">
    <text evidence="3">Belongs to the xanthine dehydrogenase family.</text>
</comment>
<dbReference type="InterPro" id="IPR016166">
    <property type="entry name" value="FAD-bd_PCMH"/>
</dbReference>
<evidence type="ECO:0000313" key="15">
    <source>
        <dbReference type="EMBL" id="PVD33601.1"/>
    </source>
</evidence>
<evidence type="ECO:0000256" key="12">
    <source>
        <dbReference type="ARBA" id="ARBA00034078"/>
    </source>
</evidence>
<evidence type="ECO:0000259" key="14">
    <source>
        <dbReference type="PROSITE" id="PS51387"/>
    </source>
</evidence>
<evidence type="ECO:0000256" key="11">
    <source>
        <dbReference type="ARBA" id="ARBA00023014"/>
    </source>
</evidence>
<evidence type="ECO:0000256" key="13">
    <source>
        <dbReference type="SAM" id="MobiDB-lite"/>
    </source>
</evidence>
<evidence type="ECO:0000256" key="1">
    <source>
        <dbReference type="ARBA" id="ARBA00001924"/>
    </source>
</evidence>
<dbReference type="InterPro" id="IPR036884">
    <property type="entry name" value="2Fe-2S-bd_dom_sf"/>
</dbReference>
<evidence type="ECO:0000256" key="2">
    <source>
        <dbReference type="ARBA" id="ARBA00001974"/>
    </source>
</evidence>
<dbReference type="InterPro" id="IPR016208">
    <property type="entry name" value="Ald_Oxase/xanthine_DH-like"/>
</dbReference>
<evidence type="ECO:0000256" key="4">
    <source>
        <dbReference type="ARBA" id="ARBA00022505"/>
    </source>
</evidence>
<evidence type="ECO:0000256" key="10">
    <source>
        <dbReference type="ARBA" id="ARBA00023004"/>
    </source>
</evidence>
<feature type="compositionally biased region" description="Basic and acidic residues" evidence="13">
    <location>
        <begin position="304"/>
        <end position="326"/>
    </location>
</feature>
<dbReference type="InterPro" id="IPR002888">
    <property type="entry name" value="2Fe-2S-bd"/>
</dbReference>
<dbReference type="PROSITE" id="PS00197">
    <property type="entry name" value="2FE2S_FER_1"/>
    <property type="match status" value="1"/>
</dbReference>
<dbReference type="GO" id="GO:0005506">
    <property type="term" value="F:iron ion binding"/>
    <property type="evidence" value="ECO:0007669"/>
    <property type="project" value="InterPro"/>
</dbReference>
<dbReference type="PROSITE" id="PS51387">
    <property type="entry name" value="FAD_PCMH"/>
    <property type="match status" value="1"/>
</dbReference>
<dbReference type="EMBL" id="PZQS01000003">
    <property type="protein sequence ID" value="PVD33601.1"/>
    <property type="molecule type" value="Genomic_DNA"/>
</dbReference>